<dbReference type="InterPro" id="IPR018357">
    <property type="entry name" value="Hexapep_transf_CS"/>
</dbReference>
<dbReference type="InterPro" id="IPR005882">
    <property type="entry name" value="Bifunctional_GlmU"/>
</dbReference>
<sequence length="462" mass="49577">MNDLCTVILAAGQGSRMRSKLPKVAHQVAGLPMIAYVVEACRPFLAKRTLVIVGYQADRVREALAGKAVEFVCQPKRRGTAHALLQAQEALADFDGDLLVVSGDTPLLTSATLDGLLLAHREARALATVLTAEVAEPTGYGRIVRSATGELLRIVEELEATPQERQIHEINAGVYCFAAPALFKALQTIRPSAVKGELYLPDAIALLRDRDGGVQACRVLDPDEVRGVNTRAELAEIHRLLWRKTAMRLLTEGVTLLDPERTYIGPYVRISPDSILYPNVTLEGQTVIGEGTTIYSGCRIRNSTVGDGTVILDGCIIQESQIGDGCQIGPYAHLRPHTQLHHRAKIGNFVEVKKSIIGEGSKVPHLSYIGDTSIGERVNIGAGTITCNYDGVTKHQTVIEDDVFVGSNASLVAPVSVGRGAIIAAGSTITEDVPADALALGRARQINKTGFAAVFRSKQQKG</sequence>
<evidence type="ECO:0000256" key="1">
    <source>
        <dbReference type="ARBA" id="ARBA00004496"/>
    </source>
</evidence>
<dbReference type="EMBL" id="NVQC01000015">
    <property type="protein sequence ID" value="PTL36543.1"/>
    <property type="molecule type" value="Genomic_DNA"/>
</dbReference>
<evidence type="ECO:0000259" key="19">
    <source>
        <dbReference type="Pfam" id="PF12804"/>
    </source>
</evidence>
<evidence type="ECO:0000256" key="18">
    <source>
        <dbReference type="HAMAP-Rule" id="MF_01631"/>
    </source>
</evidence>
<comment type="catalytic activity">
    <reaction evidence="15 18">
        <text>alpha-D-glucosamine 1-phosphate + acetyl-CoA = N-acetyl-alpha-D-glucosamine 1-phosphate + CoA + H(+)</text>
        <dbReference type="Rhea" id="RHEA:13725"/>
        <dbReference type="ChEBI" id="CHEBI:15378"/>
        <dbReference type="ChEBI" id="CHEBI:57287"/>
        <dbReference type="ChEBI" id="CHEBI:57288"/>
        <dbReference type="ChEBI" id="CHEBI:57776"/>
        <dbReference type="ChEBI" id="CHEBI:58516"/>
        <dbReference type="EC" id="2.3.1.157"/>
    </reaction>
</comment>
<dbReference type="PANTHER" id="PTHR43584:SF3">
    <property type="entry name" value="BIFUNCTIONAL PROTEIN GLMU"/>
    <property type="match status" value="1"/>
</dbReference>
<evidence type="ECO:0000256" key="3">
    <source>
        <dbReference type="ARBA" id="ARBA00007947"/>
    </source>
</evidence>
<keyword evidence="5 18" id="KW-0808">Transferase</keyword>
<dbReference type="Pfam" id="PF12804">
    <property type="entry name" value="NTP_transf_3"/>
    <property type="match status" value="1"/>
</dbReference>
<comment type="catalytic activity">
    <reaction evidence="16 18">
        <text>N-acetyl-alpha-D-glucosamine 1-phosphate + UTP + H(+) = UDP-N-acetyl-alpha-D-glucosamine + diphosphate</text>
        <dbReference type="Rhea" id="RHEA:13509"/>
        <dbReference type="ChEBI" id="CHEBI:15378"/>
        <dbReference type="ChEBI" id="CHEBI:33019"/>
        <dbReference type="ChEBI" id="CHEBI:46398"/>
        <dbReference type="ChEBI" id="CHEBI:57705"/>
        <dbReference type="ChEBI" id="CHEBI:57776"/>
        <dbReference type="EC" id="2.7.7.23"/>
    </reaction>
</comment>
<dbReference type="GO" id="GO:0006048">
    <property type="term" value="P:UDP-N-acetylglucosamine biosynthetic process"/>
    <property type="evidence" value="ECO:0007669"/>
    <property type="project" value="UniProtKB-UniPathway"/>
</dbReference>
<feature type="binding site" evidence="18">
    <location>
        <position position="141"/>
    </location>
    <ligand>
        <name>UDP-N-acetyl-alpha-D-glucosamine</name>
        <dbReference type="ChEBI" id="CHEBI:57705"/>
    </ligand>
</feature>
<dbReference type="Proteomes" id="UP000241436">
    <property type="component" value="Unassembled WGS sequence"/>
</dbReference>
<keyword evidence="14 18" id="KW-0961">Cell wall biogenesis/degradation</keyword>
<reference evidence="22" key="2">
    <citation type="journal article" date="2018" name="Environ. Microbiol.">
        <title>Bloom of a denitrifying methanotroph, 'Candidatus Methylomirabilis limnetica', in a deep stratified lake.</title>
        <authorList>
            <person name="Graf J.S."/>
            <person name="Mayr M.J."/>
            <person name="Marchant H.K."/>
            <person name="Tienken D."/>
            <person name="Hach P.F."/>
            <person name="Brand A."/>
            <person name="Schubert C.J."/>
            <person name="Kuypers M.M."/>
            <person name="Milucka J."/>
        </authorList>
    </citation>
    <scope>NUCLEOTIDE SEQUENCE [LARGE SCALE GENOMIC DNA]</scope>
    <source>
        <strain evidence="22">Zug</strain>
    </source>
</reference>
<dbReference type="InterPro" id="IPR001451">
    <property type="entry name" value="Hexapep"/>
</dbReference>
<feature type="binding site" evidence="18">
    <location>
        <position position="379"/>
    </location>
    <ligand>
        <name>UDP-N-acetyl-alpha-D-glucosamine</name>
        <dbReference type="ChEBI" id="CHEBI:57705"/>
    </ligand>
</feature>
<dbReference type="Pfam" id="PF25087">
    <property type="entry name" value="GMPPB_C"/>
    <property type="match status" value="1"/>
</dbReference>
<dbReference type="UniPathway" id="UPA00973"/>
<feature type="binding site" evidence="18">
    <location>
        <position position="23"/>
    </location>
    <ligand>
        <name>UDP-N-acetyl-alpha-D-glucosamine</name>
        <dbReference type="ChEBI" id="CHEBI:57705"/>
    </ligand>
</feature>
<reference evidence="21 22" key="1">
    <citation type="submission" date="2017-09" db="EMBL/GenBank/DDBJ databases">
        <title>Bloom of a denitrifying methanotroph, Candidatus Methylomirabilis limnetica, in a deep stratified lake.</title>
        <authorList>
            <person name="Graf J.S."/>
            <person name="Marchant H.K."/>
            <person name="Tienken D."/>
            <person name="Hach P.F."/>
            <person name="Brand A."/>
            <person name="Schubert C.J."/>
            <person name="Kuypers M.M."/>
            <person name="Milucka J."/>
        </authorList>
    </citation>
    <scope>NUCLEOTIDE SEQUENCE [LARGE SCALE GENOMIC DNA]</scope>
    <source>
        <strain evidence="21 22">Zug</strain>
    </source>
</reference>
<comment type="pathway">
    <text evidence="18">Bacterial outer membrane biogenesis; LPS lipid A biosynthesis.</text>
</comment>
<dbReference type="RefSeq" id="WP_107561612.1">
    <property type="nucleotide sequence ID" value="NZ_NVQC01000015.1"/>
</dbReference>
<dbReference type="GO" id="GO:0005737">
    <property type="term" value="C:cytoplasm"/>
    <property type="evidence" value="ECO:0007669"/>
    <property type="project" value="UniProtKB-SubCell"/>
</dbReference>
<evidence type="ECO:0000313" key="21">
    <source>
        <dbReference type="EMBL" id="PTL36543.1"/>
    </source>
</evidence>
<feature type="binding site" evidence="18">
    <location>
        <position position="74"/>
    </location>
    <ligand>
        <name>UDP-N-acetyl-alpha-D-glucosamine</name>
        <dbReference type="ChEBI" id="CHEBI:57705"/>
    </ligand>
</feature>
<gene>
    <name evidence="18 21" type="primary">glmU</name>
    <name evidence="21" type="ORF">CLG94_04125</name>
</gene>
<comment type="caution">
    <text evidence="21">The sequence shown here is derived from an EMBL/GenBank/DDBJ whole genome shotgun (WGS) entry which is preliminary data.</text>
</comment>
<dbReference type="GO" id="GO:0008360">
    <property type="term" value="P:regulation of cell shape"/>
    <property type="evidence" value="ECO:0007669"/>
    <property type="project" value="UniProtKB-KW"/>
</dbReference>
<proteinExistence type="inferred from homology"/>
<feature type="binding site" evidence="18">
    <location>
        <position position="425"/>
    </location>
    <ligand>
        <name>acetyl-CoA</name>
        <dbReference type="ChEBI" id="CHEBI:57288"/>
    </ligand>
</feature>
<dbReference type="EC" id="2.3.1.157" evidence="18"/>
<feature type="binding site" evidence="18">
    <location>
        <position position="442"/>
    </location>
    <ligand>
        <name>acetyl-CoA</name>
        <dbReference type="ChEBI" id="CHEBI:57288"/>
    </ligand>
</feature>
<dbReference type="Pfam" id="PF14602">
    <property type="entry name" value="Hexapep_2"/>
    <property type="match status" value="1"/>
</dbReference>
<evidence type="ECO:0000256" key="4">
    <source>
        <dbReference type="ARBA" id="ARBA00022490"/>
    </source>
</evidence>
<dbReference type="InterPro" id="IPR029044">
    <property type="entry name" value="Nucleotide-diphossugar_trans"/>
</dbReference>
<evidence type="ECO:0000256" key="8">
    <source>
        <dbReference type="ARBA" id="ARBA00022737"/>
    </source>
</evidence>
<dbReference type="HAMAP" id="MF_01631">
    <property type="entry name" value="GlmU"/>
    <property type="match status" value="1"/>
</dbReference>
<feature type="binding site" evidence="18">
    <location>
        <position position="353"/>
    </location>
    <ligand>
        <name>UDP-N-acetyl-alpha-D-glucosamine</name>
        <dbReference type="ChEBI" id="CHEBI:57705"/>
    </ligand>
</feature>
<dbReference type="SUPFAM" id="SSF53448">
    <property type="entry name" value="Nucleotide-diphospho-sugar transferases"/>
    <property type="match status" value="1"/>
</dbReference>
<dbReference type="Gene3D" id="2.160.10.10">
    <property type="entry name" value="Hexapeptide repeat proteins"/>
    <property type="match status" value="1"/>
</dbReference>
<feature type="binding site" evidence="18">
    <location>
        <position position="368"/>
    </location>
    <ligand>
        <name>UDP-N-acetyl-alpha-D-glucosamine</name>
        <dbReference type="ChEBI" id="CHEBI:57705"/>
    </ligand>
</feature>
<keyword evidence="8 18" id="KW-0677">Repeat</keyword>
<keyword evidence="22" id="KW-1185">Reference proteome</keyword>
<feature type="binding site" evidence="18">
    <location>
        <begin position="388"/>
        <end position="389"/>
    </location>
    <ligand>
        <name>acetyl-CoA</name>
        <dbReference type="ChEBI" id="CHEBI:57288"/>
    </ligand>
</feature>
<evidence type="ECO:0000256" key="6">
    <source>
        <dbReference type="ARBA" id="ARBA00022695"/>
    </source>
</evidence>
<dbReference type="PROSITE" id="PS00101">
    <property type="entry name" value="HEXAPEP_TRANSFERASES"/>
    <property type="match status" value="1"/>
</dbReference>
<evidence type="ECO:0000256" key="12">
    <source>
        <dbReference type="ARBA" id="ARBA00023268"/>
    </source>
</evidence>
<dbReference type="EC" id="2.7.7.23" evidence="18"/>
<dbReference type="Gene3D" id="3.90.550.10">
    <property type="entry name" value="Spore Coat Polysaccharide Biosynthesis Protein SpsA, Chain A"/>
    <property type="match status" value="1"/>
</dbReference>
<comment type="subcellular location">
    <subcellularLocation>
        <location evidence="1 18">Cytoplasm</location>
    </subcellularLocation>
</comment>
<dbReference type="InterPro" id="IPR056729">
    <property type="entry name" value="GMPPB_C"/>
</dbReference>
<evidence type="ECO:0000256" key="13">
    <source>
        <dbReference type="ARBA" id="ARBA00023315"/>
    </source>
</evidence>
<keyword evidence="11 18" id="KW-0573">Peptidoglycan synthesis</keyword>
<feature type="binding site" evidence="18">
    <location>
        <position position="407"/>
    </location>
    <ligand>
        <name>acetyl-CoA</name>
        <dbReference type="ChEBI" id="CHEBI:57288"/>
    </ligand>
</feature>
<dbReference type="GO" id="GO:0000902">
    <property type="term" value="P:cell morphogenesis"/>
    <property type="evidence" value="ECO:0007669"/>
    <property type="project" value="UniProtKB-UniRule"/>
</dbReference>
<dbReference type="GO" id="GO:0009245">
    <property type="term" value="P:lipid A biosynthetic process"/>
    <property type="evidence" value="ECO:0007669"/>
    <property type="project" value="UniProtKB-UniRule"/>
</dbReference>
<dbReference type="CDD" id="cd03353">
    <property type="entry name" value="LbH_GlmU_C"/>
    <property type="match status" value="1"/>
</dbReference>
<keyword evidence="4 18" id="KW-0963">Cytoplasm</keyword>
<evidence type="ECO:0000256" key="17">
    <source>
        <dbReference type="ARBA" id="ARBA00049628"/>
    </source>
</evidence>
<organism evidence="21 22">
    <name type="scientific">Candidatus Methylomirabilis limnetica</name>
    <dbReference type="NCBI Taxonomy" id="2033718"/>
    <lineage>
        <taxon>Bacteria</taxon>
        <taxon>Candidatus Methylomirabilota</taxon>
        <taxon>Candidatus Methylomirabilia</taxon>
        <taxon>Candidatus Methylomirabilales</taxon>
        <taxon>Candidatus Methylomirabilaceae</taxon>
        <taxon>Candidatus Methylomirabilis</taxon>
    </lineage>
</organism>
<dbReference type="SUPFAM" id="SSF51161">
    <property type="entry name" value="Trimeric LpxA-like enzymes"/>
    <property type="match status" value="1"/>
</dbReference>
<feature type="region of interest" description="N-acetyltransferase" evidence="18">
    <location>
        <begin position="253"/>
        <end position="462"/>
    </location>
</feature>
<feature type="domain" description="MobA-like NTP transferase" evidence="19">
    <location>
        <begin position="7"/>
        <end position="151"/>
    </location>
</feature>
<comment type="similarity">
    <text evidence="3 18">In the N-terminal section; belongs to the N-acetylglucosamine-1-phosphate uridyltransferase family.</text>
</comment>
<evidence type="ECO:0000256" key="2">
    <source>
        <dbReference type="ARBA" id="ARBA00007707"/>
    </source>
</evidence>
<feature type="binding site" evidence="18">
    <location>
        <position position="171"/>
    </location>
    <ligand>
        <name>UDP-N-acetyl-alpha-D-glucosamine</name>
        <dbReference type="ChEBI" id="CHEBI:57705"/>
    </ligand>
</feature>
<feature type="region of interest" description="Pyrophosphorylase" evidence="18">
    <location>
        <begin position="1"/>
        <end position="231"/>
    </location>
</feature>
<feature type="binding site" evidence="18">
    <location>
        <begin position="102"/>
        <end position="104"/>
    </location>
    <ligand>
        <name>UDP-N-acetyl-alpha-D-glucosamine</name>
        <dbReference type="ChEBI" id="CHEBI:57705"/>
    </ligand>
</feature>
<evidence type="ECO:0000256" key="11">
    <source>
        <dbReference type="ARBA" id="ARBA00022984"/>
    </source>
</evidence>
<keyword evidence="6 18" id="KW-0548">Nucleotidyltransferase</keyword>
<dbReference type="InterPro" id="IPR011004">
    <property type="entry name" value="Trimer_LpxA-like_sf"/>
</dbReference>
<evidence type="ECO:0000313" key="22">
    <source>
        <dbReference type="Proteomes" id="UP000241436"/>
    </source>
</evidence>
<dbReference type="AlphaFoldDB" id="A0A2T4TZK0"/>
<dbReference type="InterPro" id="IPR050065">
    <property type="entry name" value="GlmU-like"/>
</dbReference>
<feature type="binding site" evidence="18">
    <location>
        <position position="229"/>
    </location>
    <ligand>
        <name>Mg(2+)</name>
        <dbReference type="ChEBI" id="CHEBI:18420"/>
    </ligand>
</feature>
<dbReference type="GO" id="GO:0071555">
    <property type="term" value="P:cell wall organization"/>
    <property type="evidence" value="ECO:0007669"/>
    <property type="project" value="UniProtKB-KW"/>
</dbReference>
<feature type="region of interest" description="Linker" evidence="18">
    <location>
        <begin position="232"/>
        <end position="252"/>
    </location>
</feature>
<name>A0A2T4TZK0_9BACT</name>
<evidence type="ECO:0000256" key="16">
    <source>
        <dbReference type="ARBA" id="ARBA00048493"/>
    </source>
</evidence>
<dbReference type="UniPathway" id="UPA00113">
    <property type="reaction ID" value="UER00532"/>
</dbReference>
<feature type="binding site" evidence="18">
    <location>
        <begin position="79"/>
        <end position="80"/>
    </location>
    <ligand>
        <name>UDP-N-acetyl-alpha-D-glucosamine</name>
        <dbReference type="ChEBI" id="CHEBI:57705"/>
    </ligand>
</feature>
<dbReference type="PANTHER" id="PTHR43584">
    <property type="entry name" value="NUCLEOTIDYL TRANSFERASE"/>
    <property type="match status" value="1"/>
</dbReference>
<dbReference type="GO" id="GO:0019134">
    <property type="term" value="F:glucosamine-1-phosphate N-acetyltransferase activity"/>
    <property type="evidence" value="ECO:0007669"/>
    <property type="project" value="UniProtKB-UniRule"/>
</dbReference>
<dbReference type="GO" id="GO:0000287">
    <property type="term" value="F:magnesium ion binding"/>
    <property type="evidence" value="ECO:0007669"/>
    <property type="project" value="UniProtKB-UniRule"/>
</dbReference>
<dbReference type="OrthoDB" id="9775031at2"/>
<dbReference type="InterPro" id="IPR038009">
    <property type="entry name" value="GlmU_C_LbH"/>
</dbReference>
<comment type="pathway">
    <text evidence="18">Nucleotide-sugar biosynthesis; UDP-N-acetyl-alpha-D-glucosamine biosynthesis; UDP-N-acetyl-alpha-D-glucosamine from N-acetyl-alpha-D-glucosamine 1-phosphate: step 1/1.</text>
</comment>
<feature type="binding site" evidence="18">
    <location>
        <position position="335"/>
    </location>
    <ligand>
        <name>UDP-N-acetyl-alpha-D-glucosamine</name>
        <dbReference type="ChEBI" id="CHEBI:57705"/>
    </ligand>
</feature>
<keyword evidence="12 18" id="KW-0511">Multifunctional enzyme</keyword>
<dbReference type="GO" id="GO:0003977">
    <property type="term" value="F:UDP-N-acetylglucosamine diphosphorylase activity"/>
    <property type="evidence" value="ECO:0007669"/>
    <property type="project" value="UniProtKB-UniRule"/>
</dbReference>
<feature type="binding site" evidence="18">
    <location>
        <position position="156"/>
    </location>
    <ligand>
        <name>UDP-N-acetyl-alpha-D-glucosamine</name>
        <dbReference type="ChEBI" id="CHEBI:57705"/>
    </ligand>
</feature>
<keyword evidence="10 18" id="KW-0133">Cell shape</keyword>
<comment type="cofactor">
    <cofactor evidence="18">
        <name>Mg(2+)</name>
        <dbReference type="ChEBI" id="CHEBI:18420"/>
    </cofactor>
    <text evidence="18">Binds 1 Mg(2+) ion per subunit.</text>
</comment>
<feature type="binding site" evidence="18">
    <location>
        <position position="104"/>
    </location>
    <ligand>
        <name>Mg(2+)</name>
        <dbReference type="ChEBI" id="CHEBI:18420"/>
    </ligand>
</feature>
<feature type="active site" description="Proton acceptor" evidence="18">
    <location>
        <position position="365"/>
    </location>
</feature>
<comment type="function">
    <text evidence="17 18">Catalyzes the last two sequential reactions in the de novo biosynthetic pathway for UDP-N-acetylglucosamine (UDP-GlcNAc). The C-terminal domain catalyzes the transfer of acetyl group from acetyl coenzyme A to glucosamine-1-phosphate (GlcN-1-P) to produce N-acetylglucosamine-1-phosphate (GlcNAc-1-P), which is converted into UDP-GlcNAc by the transfer of uridine 5-monophosphate (from uridine 5-triphosphate), a reaction catalyzed by the N-terminal domain.</text>
</comment>
<dbReference type="GO" id="GO:0009252">
    <property type="term" value="P:peptidoglycan biosynthetic process"/>
    <property type="evidence" value="ECO:0007669"/>
    <property type="project" value="UniProtKB-UniRule"/>
</dbReference>
<feature type="binding site" evidence="18">
    <location>
        <position position="382"/>
    </location>
    <ligand>
        <name>acetyl-CoA</name>
        <dbReference type="ChEBI" id="CHEBI:57288"/>
    </ligand>
</feature>
<keyword evidence="9 18" id="KW-0460">Magnesium</keyword>
<evidence type="ECO:0000256" key="9">
    <source>
        <dbReference type="ARBA" id="ARBA00022842"/>
    </source>
</evidence>
<evidence type="ECO:0000256" key="7">
    <source>
        <dbReference type="ARBA" id="ARBA00022723"/>
    </source>
</evidence>
<feature type="domain" description="Mannose-1-phosphate guanyltransferase C-terminal" evidence="20">
    <location>
        <begin position="267"/>
        <end position="336"/>
    </location>
</feature>
<keyword evidence="13 18" id="KW-0012">Acyltransferase</keyword>
<evidence type="ECO:0000259" key="20">
    <source>
        <dbReference type="Pfam" id="PF25087"/>
    </source>
</evidence>
<dbReference type="GO" id="GO:0016020">
    <property type="term" value="C:membrane"/>
    <property type="evidence" value="ECO:0007669"/>
    <property type="project" value="GOC"/>
</dbReference>
<feature type="binding site" evidence="18">
    <location>
        <position position="229"/>
    </location>
    <ligand>
        <name>UDP-N-acetyl-alpha-D-glucosamine</name>
        <dbReference type="ChEBI" id="CHEBI:57705"/>
    </ligand>
</feature>
<evidence type="ECO:0000256" key="14">
    <source>
        <dbReference type="ARBA" id="ARBA00023316"/>
    </source>
</evidence>
<comment type="pathway">
    <text evidence="18">Nucleotide-sugar biosynthesis; UDP-N-acetyl-alpha-D-glucosamine biosynthesis; N-acetyl-alpha-D-glucosamine 1-phosphate from alpha-D-glucosamine 6-phosphate (route II): step 2/2.</text>
</comment>
<protein>
    <recommendedName>
        <fullName evidence="18">Bifunctional protein GlmU</fullName>
    </recommendedName>
    <domain>
        <recommendedName>
            <fullName evidence="18">UDP-N-acetylglucosamine pyrophosphorylase</fullName>
            <ecNumber evidence="18">2.7.7.23</ecNumber>
        </recommendedName>
        <alternativeName>
            <fullName evidence="18">N-acetylglucosamine-1-phosphate uridyltransferase</fullName>
        </alternativeName>
    </domain>
    <domain>
        <recommendedName>
            <fullName evidence="18">Glucosamine-1-phosphate N-acetyltransferase</fullName>
            <ecNumber evidence="18">2.3.1.157</ecNumber>
        </recommendedName>
    </domain>
</protein>
<accession>A0A2T4TZK0</accession>
<keyword evidence="7 18" id="KW-0479">Metal-binding</keyword>
<dbReference type="NCBIfam" id="TIGR01173">
    <property type="entry name" value="glmU"/>
    <property type="match status" value="1"/>
</dbReference>
<dbReference type="InterPro" id="IPR025877">
    <property type="entry name" value="MobA-like_NTP_Trfase"/>
</dbReference>
<comment type="subunit">
    <text evidence="18">Homotrimer.</text>
</comment>
<dbReference type="CDD" id="cd02540">
    <property type="entry name" value="GT2_GlmU_N_bac"/>
    <property type="match status" value="1"/>
</dbReference>
<evidence type="ECO:0000256" key="10">
    <source>
        <dbReference type="ARBA" id="ARBA00022960"/>
    </source>
</evidence>
<dbReference type="NCBIfam" id="NF010934">
    <property type="entry name" value="PRK14354.1"/>
    <property type="match status" value="1"/>
</dbReference>
<evidence type="ECO:0000256" key="15">
    <source>
        <dbReference type="ARBA" id="ARBA00048247"/>
    </source>
</evidence>
<evidence type="ECO:0000256" key="5">
    <source>
        <dbReference type="ARBA" id="ARBA00022679"/>
    </source>
</evidence>
<feature type="binding site" evidence="18">
    <location>
        <begin position="9"/>
        <end position="12"/>
    </location>
    <ligand>
        <name>UDP-N-acetyl-alpha-D-glucosamine</name>
        <dbReference type="ChEBI" id="CHEBI:57705"/>
    </ligand>
</feature>
<comment type="similarity">
    <text evidence="2 18">In the C-terminal section; belongs to the transferase hexapeptide repeat family.</text>
</comment>